<gene>
    <name evidence="2" type="ORF">SAMN02745823_00407</name>
</gene>
<dbReference type="AlphaFoldDB" id="A0A1M5U8U4"/>
<dbReference type="InterPro" id="IPR029069">
    <property type="entry name" value="HotDog_dom_sf"/>
</dbReference>
<keyword evidence="3" id="KW-1185">Reference proteome</keyword>
<name>A0A1M5U8U4_9FIRM</name>
<dbReference type="Gene3D" id="3.10.129.10">
    <property type="entry name" value="Hotdog Thioesterase"/>
    <property type="match status" value="1"/>
</dbReference>
<dbReference type="Pfam" id="PF01575">
    <property type="entry name" value="MaoC_dehydratas"/>
    <property type="match status" value="1"/>
</dbReference>
<dbReference type="InterPro" id="IPR002539">
    <property type="entry name" value="MaoC-like_dom"/>
</dbReference>
<reference evidence="2 3" key="1">
    <citation type="submission" date="2016-11" db="EMBL/GenBank/DDBJ databases">
        <authorList>
            <person name="Jaros S."/>
            <person name="Januszkiewicz K."/>
            <person name="Wedrychowicz H."/>
        </authorList>
    </citation>
    <scope>NUCLEOTIDE SEQUENCE [LARGE SCALE GENOMIC DNA]</scope>
    <source>
        <strain evidence="2 3">DSM 10068</strain>
    </source>
</reference>
<dbReference type="RefSeq" id="WP_159435327.1">
    <property type="nucleotide sequence ID" value="NZ_FQXV01000001.1"/>
</dbReference>
<dbReference type="PANTHER" id="PTHR43437">
    <property type="entry name" value="HYDROXYACYL-THIOESTER DEHYDRATASE TYPE 2, MITOCHONDRIAL-RELATED"/>
    <property type="match status" value="1"/>
</dbReference>
<dbReference type="InterPro" id="IPR050965">
    <property type="entry name" value="UPF0336/Enoyl-CoA_hydratase"/>
</dbReference>
<dbReference type="PANTHER" id="PTHR43437:SF3">
    <property type="entry name" value="HYDROXYACYL-THIOESTER DEHYDRATASE TYPE 2, MITOCHONDRIAL"/>
    <property type="match status" value="1"/>
</dbReference>
<sequence length="140" mass="15636">MELKYEDIGIGDRYTLKKTITEAMVREFADFTGDYNPVHMDEDYCRSHGMPSRIVHGMLVLSFVSTLVGMYLPGEGTVWMSQSFDFISPAKIDDTIEITGEVSAKSDANALGLKIIELKIRIKNQLGHMIAKGSVKVTMK</sequence>
<organism evidence="2 3">
    <name type="scientific">Sporobacter termitidis DSM 10068</name>
    <dbReference type="NCBI Taxonomy" id="1123282"/>
    <lineage>
        <taxon>Bacteria</taxon>
        <taxon>Bacillati</taxon>
        <taxon>Bacillota</taxon>
        <taxon>Clostridia</taxon>
        <taxon>Eubacteriales</taxon>
        <taxon>Oscillospiraceae</taxon>
        <taxon>Sporobacter</taxon>
    </lineage>
</organism>
<protein>
    <submittedName>
        <fullName evidence="2">MaoC like domain-containing protein</fullName>
    </submittedName>
</protein>
<evidence type="ECO:0000313" key="3">
    <source>
        <dbReference type="Proteomes" id="UP000183995"/>
    </source>
</evidence>
<evidence type="ECO:0000313" key="2">
    <source>
        <dbReference type="EMBL" id="SHH59369.1"/>
    </source>
</evidence>
<dbReference type="EMBL" id="FQXV01000001">
    <property type="protein sequence ID" value="SHH59369.1"/>
    <property type="molecule type" value="Genomic_DNA"/>
</dbReference>
<dbReference type="STRING" id="1123282.SAMN02745823_00407"/>
<dbReference type="SUPFAM" id="SSF54637">
    <property type="entry name" value="Thioesterase/thiol ester dehydrase-isomerase"/>
    <property type="match status" value="1"/>
</dbReference>
<feature type="domain" description="MaoC-like" evidence="1">
    <location>
        <begin position="16"/>
        <end position="108"/>
    </location>
</feature>
<dbReference type="CDD" id="cd03449">
    <property type="entry name" value="R_hydratase"/>
    <property type="match status" value="1"/>
</dbReference>
<dbReference type="OrthoDB" id="9801625at2"/>
<accession>A0A1M5U8U4</accession>
<dbReference type="Proteomes" id="UP000183995">
    <property type="component" value="Unassembled WGS sequence"/>
</dbReference>
<evidence type="ECO:0000259" key="1">
    <source>
        <dbReference type="Pfam" id="PF01575"/>
    </source>
</evidence>
<dbReference type="GO" id="GO:0019171">
    <property type="term" value="F:(3R)-hydroxyacyl-[acyl-carrier-protein] dehydratase activity"/>
    <property type="evidence" value="ECO:0007669"/>
    <property type="project" value="TreeGrafter"/>
</dbReference>
<dbReference type="GO" id="GO:0006633">
    <property type="term" value="P:fatty acid biosynthetic process"/>
    <property type="evidence" value="ECO:0007669"/>
    <property type="project" value="TreeGrafter"/>
</dbReference>
<proteinExistence type="predicted"/>